<reference evidence="3 4" key="1">
    <citation type="journal article" date="2022" name="Nat. Ecol. Evol.">
        <title>A masculinizing supergene underlies an exaggerated male reproductive morph in a spider.</title>
        <authorList>
            <person name="Hendrickx F."/>
            <person name="De Corte Z."/>
            <person name="Sonet G."/>
            <person name="Van Belleghem S.M."/>
            <person name="Kostlbacher S."/>
            <person name="Vangestel C."/>
        </authorList>
    </citation>
    <scope>NUCLEOTIDE SEQUENCE [LARGE SCALE GENOMIC DNA]</scope>
    <source>
        <strain evidence="3">W744_W776</strain>
    </source>
</reference>
<dbReference type="Proteomes" id="UP000827092">
    <property type="component" value="Unassembled WGS sequence"/>
</dbReference>
<evidence type="ECO:0000256" key="1">
    <source>
        <dbReference type="SAM" id="MobiDB-lite"/>
    </source>
</evidence>
<dbReference type="AlphaFoldDB" id="A0AAV6TXI7"/>
<gene>
    <name evidence="3" type="ORF">JTE90_000009</name>
</gene>
<comment type="caution">
    <text evidence="3">The sequence shown here is derived from an EMBL/GenBank/DDBJ whole genome shotgun (WGS) entry which is preliminary data.</text>
</comment>
<feature type="domain" description="Retroviral polymerase SH3-like" evidence="2">
    <location>
        <begin position="2"/>
        <end position="40"/>
    </location>
</feature>
<name>A0AAV6TXI7_9ARAC</name>
<evidence type="ECO:0000259" key="2">
    <source>
        <dbReference type="Pfam" id="PF25597"/>
    </source>
</evidence>
<dbReference type="InterPro" id="IPR057670">
    <property type="entry name" value="SH3_retrovirus"/>
</dbReference>
<dbReference type="EMBL" id="JAFNEN010000936">
    <property type="protein sequence ID" value="KAG8175970.1"/>
    <property type="molecule type" value="Genomic_DNA"/>
</dbReference>
<evidence type="ECO:0000313" key="3">
    <source>
        <dbReference type="EMBL" id="KAG8175970.1"/>
    </source>
</evidence>
<accession>A0AAV6TXI7</accession>
<dbReference type="Pfam" id="PF25597">
    <property type="entry name" value="SH3_retrovirus"/>
    <property type="match status" value="1"/>
</dbReference>
<feature type="region of interest" description="Disordered" evidence="1">
    <location>
        <begin position="75"/>
        <end position="96"/>
    </location>
</feature>
<keyword evidence="4" id="KW-1185">Reference proteome</keyword>
<proteinExistence type="predicted"/>
<organism evidence="3 4">
    <name type="scientific">Oedothorax gibbosus</name>
    <dbReference type="NCBI Taxonomy" id="931172"/>
    <lineage>
        <taxon>Eukaryota</taxon>
        <taxon>Metazoa</taxon>
        <taxon>Ecdysozoa</taxon>
        <taxon>Arthropoda</taxon>
        <taxon>Chelicerata</taxon>
        <taxon>Arachnida</taxon>
        <taxon>Araneae</taxon>
        <taxon>Araneomorphae</taxon>
        <taxon>Entelegynae</taxon>
        <taxon>Araneoidea</taxon>
        <taxon>Linyphiidae</taxon>
        <taxon>Erigoninae</taxon>
        <taxon>Oedothorax</taxon>
    </lineage>
</organism>
<evidence type="ECO:0000313" key="4">
    <source>
        <dbReference type="Proteomes" id="UP000827092"/>
    </source>
</evidence>
<sequence length="96" mass="10661">MMFIGYSQDRKGYRLIDPETYKVISARDVHFLESQMYHSTSFFTDSAISGSTASSLEGGELIDNTQNDNLDTSYLISVVSPDPPPLSGPYRVESSQ</sequence>
<protein>
    <recommendedName>
        <fullName evidence="2">Retroviral polymerase SH3-like domain-containing protein</fullName>
    </recommendedName>
</protein>